<dbReference type="PROSITE" id="PS51465">
    <property type="entry name" value="KAZAL_2"/>
    <property type="match status" value="1"/>
</dbReference>
<dbReference type="InterPro" id="IPR002350">
    <property type="entry name" value="Kazal_dom"/>
</dbReference>
<keyword evidence="3" id="KW-0964">Secreted</keyword>
<feature type="chain" id="PRO_5025592537" description="Ovomucoid" evidence="9">
    <location>
        <begin position="23"/>
        <end position="80"/>
    </location>
</feature>
<feature type="signal peptide" evidence="9">
    <location>
        <begin position="1"/>
        <end position="22"/>
    </location>
</feature>
<dbReference type="SMART" id="SM00280">
    <property type="entry name" value="KAZAL"/>
    <property type="match status" value="1"/>
</dbReference>
<keyword evidence="5" id="KW-0677">Repeat</keyword>
<dbReference type="InterPro" id="IPR001239">
    <property type="entry name" value="Prot_inh_Kazal-m"/>
</dbReference>
<evidence type="ECO:0000256" key="2">
    <source>
        <dbReference type="ARBA" id="ARBA00019248"/>
    </source>
</evidence>
<evidence type="ECO:0000256" key="8">
    <source>
        <dbReference type="ARBA" id="ARBA00023180"/>
    </source>
</evidence>
<keyword evidence="7" id="KW-1015">Disulfide bond</keyword>
<dbReference type="GO" id="GO:0005576">
    <property type="term" value="C:extracellular region"/>
    <property type="evidence" value="ECO:0007669"/>
    <property type="project" value="UniProtKB-SubCell"/>
</dbReference>
<comment type="subcellular location">
    <subcellularLocation>
        <location evidence="1">Secreted</location>
    </subcellularLocation>
</comment>
<keyword evidence="9" id="KW-0732">Signal</keyword>
<dbReference type="Proteomes" id="UP000472269">
    <property type="component" value="Unplaced"/>
</dbReference>
<dbReference type="Pfam" id="PF00050">
    <property type="entry name" value="Kazal_1"/>
    <property type="match status" value="1"/>
</dbReference>
<dbReference type="PRINTS" id="PR00290">
    <property type="entry name" value="KAZALINHBTR"/>
</dbReference>
<keyword evidence="8" id="KW-0325">Glycoprotein</keyword>
<dbReference type="PANTHER" id="PTHR47499">
    <property type="entry name" value="SERINE PROTEASE INHIBITOR KAZAL-TYPE 7 SPINK7"/>
    <property type="match status" value="1"/>
</dbReference>
<evidence type="ECO:0000256" key="9">
    <source>
        <dbReference type="SAM" id="SignalP"/>
    </source>
</evidence>
<dbReference type="AlphaFoldDB" id="A0A663MNM4"/>
<sequence length="80" mass="8852">MCLVCRGMFLLVWLGCHPLCWGAMVCSQEIDCSEHKGKNLICTAEYDPLCGSDGRTYGNKCQFCNAVSRGTLALKRRGEC</sequence>
<dbReference type="GO" id="GO:0004867">
    <property type="term" value="F:serine-type endopeptidase inhibitor activity"/>
    <property type="evidence" value="ECO:0007669"/>
    <property type="project" value="UniProtKB-KW"/>
</dbReference>
<dbReference type="OMA" id="GKATTHH"/>
<dbReference type="PROSITE" id="PS00282">
    <property type="entry name" value="KAZAL_1"/>
    <property type="match status" value="1"/>
</dbReference>
<dbReference type="PANTHER" id="PTHR47499:SF1">
    <property type="entry name" value="SERINE PROTEASE INHIBITOR KAZAL-TYPE 7"/>
    <property type="match status" value="1"/>
</dbReference>
<evidence type="ECO:0000256" key="3">
    <source>
        <dbReference type="ARBA" id="ARBA00022525"/>
    </source>
</evidence>
<reference evidence="11" key="1">
    <citation type="submission" date="2025-08" db="UniProtKB">
        <authorList>
            <consortium name="Ensembl"/>
        </authorList>
    </citation>
    <scope>IDENTIFICATION</scope>
</reference>
<keyword evidence="12" id="KW-1185">Reference proteome</keyword>
<evidence type="ECO:0000313" key="11">
    <source>
        <dbReference type="Ensembl" id="ENSACUP00000012938.1"/>
    </source>
</evidence>
<evidence type="ECO:0000313" key="12">
    <source>
        <dbReference type="Proteomes" id="UP000472269"/>
    </source>
</evidence>
<organism evidence="11 12">
    <name type="scientific">Athene cunicularia</name>
    <name type="common">Burrowing owl</name>
    <name type="synonym">Speotyto cunicularia</name>
    <dbReference type="NCBI Taxonomy" id="194338"/>
    <lineage>
        <taxon>Eukaryota</taxon>
        <taxon>Metazoa</taxon>
        <taxon>Chordata</taxon>
        <taxon>Craniata</taxon>
        <taxon>Vertebrata</taxon>
        <taxon>Euteleostomi</taxon>
        <taxon>Archelosauria</taxon>
        <taxon>Archosauria</taxon>
        <taxon>Dinosauria</taxon>
        <taxon>Saurischia</taxon>
        <taxon>Theropoda</taxon>
        <taxon>Coelurosauria</taxon>
        <taxon>Aves</taxon>
        <taxon>Neognathae</taxon>
        <taxon>Neoaves</taxon>
        <taxon>Telluraves</taxon>
        <taxon>Strigiformes</taxon>
        <taxon>Strigidae</taxon>
        <taxon>Athene</taxon>
    </lineage>
</organism>
<dbReference type="FunFam" id="3.30.60.30:FF:000037">
    <property type="entry name" value="Ovomucoid"/>
    <property type="match status" value="1"/>
</dbReference>
<name>A0A663MNM4_ATHCN</name>
<feature type="domain" description="Kazal-like" evidence="10">
    <location>
        <begin position="27"/>
        <end position="80"/>
    </location>
</feature>
<keyword evidence="6" id="KW-0722">Serine protease inhibitor</keyword>
<dbReference type="Ensembl" id="ENSACUT00000013810.1">
    <property type="protein sequence ID" value="ENSACUP00000012938.1"/>
    <property type="gene ID" value="ENSACUG00000008737.1"/>
</dbReference>
<evidence type="ECO:0000256" key="6">
    <source>
        <dbReference type="ARBA" id="ARBA00022900"/>
    </source>
</evidence>
<evidence type="ECO:0000256" key="4">
    <source>
        <dbReference type="ARBA" id="ARBA00022690"/>
    </source>
</evidence>
<reference evidence="11" key="2">
    <citation type="submission" date="2025-09" db="UniProtKB">
        <authorList>
            <consortium name="Ensembl"/>
        </authorList>
    </citation>
    <scope>IDENTIFICATION</scope>
</reference>
<keyword evidence="4" id="KW-0646">Protease inhibitor</keyword>
<protein>
    <recommendedName>
        <fullName evidence="2">Ovomucoid</fullName>
    </recommendedName>
</protein>
<dbReference type="InterPro" id="IPR036058">
    <property type="entry name" value="Kazal_dom_sf"/>
</dbReference>
<evidence type="ECO:0000256" key="5">
    <source>
        <dbReference type="ARBA" id="ARBA00022737"/>
    </source>
</evidence>
<proteinExistence type="predicted"/>
<accession>A0A663MNM4</accession>
<evidence type="ECO:0000259" key="10">
    <source>
        <dbReference type="PROSITE" id="PS51465"/>
    </source>
</evidence>
<dbReference type="Gene3D" id="3.30.60.30">
    <property type="match status" value="1"/>
</dbReference>
<dbReference type="SUPFAM" id="SSF100895">
    <property type="entry name" value="Kazal-type serine protease inhibitors"/>
    <property type="match status" value="1"/>
</dbReference>
<evidence type="ECO:0000256" key="1">
    <source>
        <dbReference type="ARBA" id="ARBA00004613"/>
    </source>
</evidence>
<evidence type="ECO:0000256" key="7">
    <source>
        <dbReference type="ARBA" id="ARBA00023157"/>
    </source>
</evidence>
<dbReference type="InterPro" id="IPR050159">
    <property type="entry name" value="Kazal-type_SerProtInhib"/>
</dbReference>